<keyword evidence="2" id="KW-1185">Reference proteome</keyword>
<name>A0A2A6REN1_9CHLR</name>
<accession>A0A2A6REN1</accession>
<evidence type="ECO:0000313" key="1">
    <source>
        <dbReference type="EMBL" id="PDW01159.1"/>
    </source>
</evidence>
<evidence type="ECO:0000313" key="2">
    <source>
        <dbReference type="Proteomes" id="UP000220527"/>
    </source>
</evidence>
<protein>
    <submittedName>
        <fullName evidence="1">Uncharacterized protein</fullName>
    </submittedName>
</protein>
<reference evidence="2" key="1">
    <citation type="submission" date="2017-08" db="EMBL/GenBank/DDBJ databases">
        <authorList>
            <person name="Grouzdev D.S."/>
            <person name="Gaisin V.A."/>
            <person name="Rysina M.S."/>
            <person name="Gorlenko V.M."/>
        </authorList>
    </citation>
    <scope>NUCLEOTIDE SEQUENCE [LARGE SCALE GENOMIC DNA]</scope>
    <source>
        <strain evidence="2">Kir15-3F</strain>
    </source>
</reference>
<dbReference type="InterPro" id="IPR027417">
    <property type="entry name" value="P-loop_NTPase"/>
</dbReference>
<dbReference type="Proteomes" id="UP000220527">
    <property type="component" value="Unassembled WGS sequence"/>
</dbReference>
<proteinExistence type="predicted"/>
<dbReference type="EMBL" id="NQWI01000151">
    <property type="protein sequence ID" value="PDW01159.1"/>
    <property type="molecule type" value="Genomic_DNA"/>
</dbReference>
<organism evidence="1 2">
    <name type="scientific">Candidatus Viridilinea mediisalina</name>
    <dbReference type="NCBI Taxonomy" id="2024553"/>
    <lineage>
        <taxon>Bacteria</taxon>
        <taxon>Bacillati</taxon>
        <taxon>Chloroflexota</taxon>
        <taxon>Chloroflexia</taxon>
        <taxon>Chloroflexales</taxon>
        <taxon>Chloroflexineae</taxon>
        <taxon>Oscillochloridaceae</taxon>
        <taxon>Candidatus Viridilinea</taxon>
    </lineage>
</organism>
<sequence>MRDHHPGGATRVLITSRNPDWPGDLGVQRHALDVLHRAESIALLRQHRPELSDADADALAAELGDLPLALHLAGRFLAGLAKRWSVERYLAELRSPRLFERLPLRERDGTLPTGHNRDVARSFALSYERLEPQDSEDALALRLLARAAHLVPGEVLPTALLLATSGSGDT</sequence>
<gene>
    <name evidence="1" type="ORF">CJ255_19555</name>
</gene>
<dbReference type="SUPFAM" id="SSF52540">
    <property type="entry name" value="P-loop containing nucleoside triphosphate hydrolases"/>
    <property type="match status" value="1"/>
</dbReference>
<comment type="caution">
    <text evidence="1">The sequence shown here is derived from an EMBL/GenBank/DDBJ whole genome shotgun (WGS) entry which is preliminary data.</text>
</comment>
<dbReference type="AlphaFoldDB" id="A0A2A6REN1"/>
<dbReference type="RefSeq" id="WP_097645772.1">
    <property type="nucleotide sequence ID" value="NZ_NQWI01000151.1"/>
</dbReference>